<feature type="transmembrane region" description="Helical" evidence="7">
    <location>
        <begin position="188"/>
        <end position="210"/>
    </location>
</feature>
<name>A0A9P9IVG6_9PLEO</name>
<evidence type="ECO:0000256" key="3">
    <source>
        <dbReference type="ARBA" id="ARBA00022989"/>
    </source>
</evidence>
<comment type="similarity">
    <text evidence="5">Belongs to the SAT4 family.</text>
</comment>
<evidence type="ECO:0000256" key="2">
    <source>
        <dbReference type="ARBA" id="ARBA00022692"/>
    </source>
</evidence>
<evidence type="ECO:0000256" key="4">
    <source>
        <dbReference type="ARBA" id="ARBA00023136"/>
    </source>
</evidence>
<proteinExistence type="inferred from homology"/>
<evidence type="ECO:0000313" key="10">
    <source>
        <dbReference type="Proteomes" id="UP000700596"/>
    </source>
</evidence>
<reference evidence="9" key="1">
    <citation type="journal article" date="2021" name="Nat. Commun.">
        <title>Genetic determinants of endophytism in the Arabidopsis root mycobiome.</title>
        <authorList>
            <person name="Mesny F."/>
            <person name="Miyauchi S."/>
            <person name="Thiergart T."/>
            <person name="Pickel B."/>
            <person name="Atanasova L."/>
            <person name="Karlsson M."/>
            <person name="Huettel B."/>
            <person name="Barry K.W."/>
            <person name="Haridas S."/>
            <person name="Chen C."/>
            <person name="Bauer D."/>
            <person name="Andreopoulos W."/>
            <person name="Pangilinan J."/>
            <person name="LaButti K."/>
            <person name="Riley R."/>
            <person name="Lipzen A."/>
            <person name="Clum A."/>
            <person name="Drula E."/>
            <person name="Henrissat B."/>
            <person name="Kohler A."/>
            <person name="Grigoriev I.V."/>
            <person name="Martin F.M."/>
            <person name="Hacquard S."/>
        </authorList>
    </citation>
    <scope>NUCLEOTIDE SEQUENCE</scope>
    <source>
        <strain evidence="9">MPI-CAGE-CH-0243</strain>
    </source>
</reference>
<organism evidence="9 10">
    <name type="scientific">Dendryphion nanum</name>
    <dbReference type="NCBI Taxonomy" id="256645"/>
    <lineage>
        <taxon>Eukaryota</taxon>
        <taxon>Fungi</taxon>
        <taxon>Dikarya</taxon>
        <taxon>Ascomycota</taxon>
        <taxon>Pezizomycotina</taxon>
        <taxon>Dothideomycetes</taxon>
        <taxon>Pleosporomycetidae</taxon>
        <taxon>Pleosporales</taxon>
        <taxon>Torulaceae</taxon>
        <taxon>Dendryphion</taxon>
    </lineage>
</organism>
<dbReference type="PANTHER" id="PTHR33048">
    <property type="entry name" value="PTH11-LIKE INTEGRAL MEMBRANE PROTEIN (AFU_ORTHOLOGUE AFUA_5G11245)"/>
    <property type="match status" value="1"/>
</dbReference>
<evidence type="ECO:0000256" key="1">
    <source>
        <dbReference type="ARBA" id="ARBA00004141"/>
    </source>
</evidence>
<dbReference type="AlphaFoldDB" id="A0A9P9IVG6"/>
<keyword evidence="4 7" id="KW-0472">Membrane</keyword>
<evidence type="ECO:0000313" key="9">
    <source>
        <dbReference type="EMBL" id="KAH7135017.1"/>
    </source>
</evidence>
<dbReference type="OrthoDB" id="444631at2759"/>
<dbReference type="PANTHER" id="PTHR33048:SF47">
    <property type="entry name" value="INTEGRAL MEMBRANE PROTEIN-RELATED"/>
    <property type="match status" value="1"/>
</dbReference>
<sequence length="347" mass="39104">MTVRVTKGDPPVEPWADPSAPKSPGMHSKLPGWTILSTKGPADIDFKVFGIALIFTVLALMTVVARWYTRCFIIRKIRIDDVLMMAAMYMSAHIREIPQSRISTTLALVYSQSIFFHVCINLIKIAIVIQYSVIFFSRLHVRYLCYTLLFLIAGASSWGIFGVVFMCSPIQKYWRPELTGSCLDAEKHLISSAVVGITLDFTIWVLPIPIVQQLRLPRKQKIGLLIAFVLGLFVCIVAILRVVLVHSAATEGDATKSGTYALLWSTIEVNVAIICAYIVVLKPLFDRILPDWNSERSSAADYHYTLREPLPAPWLKLFTKTKVDERAWDESRLADAHRHKRADASII</sequence>
<evidence type="ECO:0000256" key="5">
    <source>
        <dbReference type="ARBA" id="ARBA00038359"/>
    </source>
</evidence>
<evidence type="ECO:0000259" key="8">
    <source>
        <dbReference type="Pfam" id="PF20684"/>
    </source>
</evidence>
<dbReference type="InterPro" id="IPR052337">
    <property type="entry name" value="SAT4-like"/>
</dbReference>
<feature type="transmembrane region" description="Helical" evidence="7">
    <location>
        <begin position="261"/>
        <end position="280"/>
    </location>
</feature>
<dbReference type="Proteomes" id="UP000700596">
    <property type="component" value="Unassembled WGS sequence"/>
</dbReference>
<feature type="domain" description="Rhodopsin" evidence="8">
    <location>
        <begin position="65"/>
        <end position="287"/>
    </location>
</feature>
<feature type="transmembrane region" description="Helical" evidence="7">
    <location>
        <begin position="114"/>
        <end position="136"/>
    </location>
</feature>
<dbReference type="EMBL" id="JAGMWT010000002">
    <property type="protein sequence ID" value="KAH7135017.1"/>
    <property type="molecule type" value="Genomic_DNA"/>
</dbReference>
<feature type="transmembrane region" description="Helical" evidence="7">
    <location>
        <begin position="143"/>
        <end position="168"/>
    </location>
</feature>
<keyword evidence="3 7" id="KW-1133">Transmembrane helix</keyword>
<feature type="region of interest" description="Disordered" evidence="6">
    <location>
        <begin position="1"/>
        <end position="26"/>
    </location>
</feature>
<dbReference type="InterPro" id="IPR049326">
    <property type="entry name" value="Rhodopsin_dom_fungi"/>
</dbReference>
<protein>
    <recommendedName>
        <fullName evidence="8">Rhodopsin domain-containing protein</fullName>
    </recommendedName>
</protein>
<evidence type="ECO:0000256" key="6">
    <source>
        <dbReference type="SAM" id="MobiDB-lite"/>
    </source>
</evidence>
<feature type="transmembrane region" description="Helical" evidence="7">
    <location>
        <begin position="222"/>
        <end position="249"/>
    </location>
</feature>
<feature type="transmembrane region" description="Helical" evidence="7">
    <location>
        <begin position="46"/>
        <end position="65"/>
    </location>
</feature>
<keyword evidence="2 7" id="KW-0812">Transmembrane</keyword>
<evidence type="ECO:0000256" key="7">
    <source>
        <dbReference type="SAM" id="Phobius"/>
    </source>
</evidence>
<dbReference type="GO" id="GO:0016020">
    <property type="term" value="C:membrane"/>
    <property type="evidence" value="ECO:0007669"/>
    <property type="project" value="UniProtKB-SubCell"/>
</dbReference>
<dbReference type="Pfam" id="PF20684">
    <property type="entry name" value="Fung_rhodopsin"/>
    <property type="match status" value="1"/>
</dbReference>
<accession>A0A9P9IVG6</accession>
<keyword evidence="10" id="KW-1185">Reference proteome</keyword>
<gene>
    <name evidence="9" type="ORF">B0J11DRAFT_564445</name>
</gene>
<comment type="caution">
    <text evidence="9">The sequence shown here is derived from an EMBL/GenBank/DDBJ whole genome shotgun (WGS) entry which is preliminary data.</text>
</comment>
<comment type="subcellular location">
    <subcellularLocation>
        <location evidence="1">Membrane</location>
        <topology evidence="1">Multi-pass membrane protein</topology>
    </subcellularLocation>
</comment>